<evidence type="ECO:0000313" key="2">
    <source>
        <dbReference type="Proteomes" id="UP000887013"/>
    </source>
</evidence>
<comment type="caution">
    <text evidence="1">The sequence shown here is derived from an EMBL/GenBank/DDBJ whole genome shotgun (WGS) entry which is preliminary data.</text>
</comment>
<gene>
    <name evidence="1" type="ORF">NPIL_73231</name>
</gene>
<dbReference type="Proteomes" id="UP000887013">
    <property type="component" value="Unassembled WGS sequence"/>
</dbReference>
<proteinExistence type="predicted"/>
<organism evidence="1 2">
    <name type="scientific">Nephila pilipes</name>
    <name type="common">Giant wood spider</name>
    <name type="synonym">Nephila maculata</name>
    <dbReference type="NCBI Taxonomy" id="299642"/>
    <lineage>
        <taxon>Eukaryota</taxon>
        <taxon>Metazoa</taxon>
        <taxon>Ecdysozoa</taxon>
        <taxon>Arthropoda</taxon>
        <taxon>Chelicerata</taxon>
        <taxon>Arachnida</taxon>
        <taxon>Araneae</taxon>
        <taxon>Araneomorphae</taxon>
        <taxon>Entelegynae</taxon>
        <taxon>Araneoidea</taxon>
        <taxon>Nephilidae</taxon>
        <taxon>Nephila</taxon>
    </lineage>
</organism>
<sequence length="96" mass="11101">MFRISSRVKVLYRNTFHILVGSQISLSIIIIINTVKEDQNPLSPRCLKASGIKRLDDHPSRHRLRHLTRLLKKRPDPTIMRQASLSSNAVFSCRPR</sequence>
<reference evidence="1" key="1">
    <citation type="submission" date="2020-08" db="EMBL/GenBank/DDBJ databases">
        <title>Multicomponent nature underlies the extraordinary mechanical properties of spider dragline silk.</title>
        <authorList>
            <person name="Kono N."/>
            <person name="Nakamura H."/>
            <person name="Mori M."/>
            <person name="Yoshida Y."/>
            <person name="Ohtoshi R."/>
            <person name="Malay A.D."/>
            <person name="Moran D.A.P."/>
            <person name="Tomita M."/>
            <person name="Numata K."/>
            <person name="Arakawa K."/>
        </authorList>
    </citation>
    <scope>NUCLEOTIDE SEQUENCE</scope>
</reference>
<keyword evidence="2" id="KW-1185">Reference proteome</keyword>
<name>A0A8X6PU26_NEPPI</name>
<protein>
    <submittedName>
        <fullName evidence="1">Uncharacterized protein</fullName>
    </submittedName>
</protein>
<accession>A0A8X6PU26</accession>
<dbReference type="AlphaFoldDB" id="A0A8X6PU26"/>
<evidence type="ECO:0000313" key="1">
    <source>
        <dbReference type="EMBL" id="GFT89508.1"/>
    </source>
</evidence>
<dbReference type="EMBL" id="BMAW01024787">
    <property type="protein sequence ID" value="GFT89508.1"/>
    <property type="molecule type" value="Genomic_DNA"/>
</dbReference>